<comment type="caution">
    <text evidence="3">The sequence shown here is derived from an EMBL/GenBank/DDBJ whole genome shotgun (WGS) entry which is preliminary data.</text>
</comment>
<protein>
    <submittedName>
        <fullName evidence="3">Scr1 family TA system antitoxin-like transcriptional regulator</fullName>
    </submittedName>
</protein>
<dbReference type="InterPro" id="IPR043917">
    <property type="entry name" value="DUF5753"/>
</dbReference>
<dbReference type="InterPro" id="IPR007278">
    <property type="entry name" value="DUF397"/>
</dbReference>
<gene>
    <name evidence="3" type="ORF">RND15_41575</name>
</gene>
<dbReference type="Pfam" id="PF04149">
    <property type="entry name" value="DUF397"/>
    <property type="match status" value="1"/>
</dbReference>
<dbReference type="EMBL" id="JAVRFD010000031">
    <property type="protein sequence ID" value="MDT0549119.1"/>
    <property type="molecule type" value="Genomic_DNA"/>
</dbReference>
<evidence type="ECO:0000259" key="1">
    <source>
        <dbReference type="Pfam" id="PF04149"/>
    </source>
</evidence>
<name>A0ABU2XUI1_9ACTN</name>
<organism evidence="3 4">
    <name type="scientific">Streptomyces lonegramiae</name>
    <dbReference type="NCBI Taxonomy" id="3075524"/>
    <lineage>
        <taxon>Bacteria</taxon>
        <taxon>Bacillati</taxon>
        <taxon>Actinomycetota</taxon>
        <taxon>Actinomycetes</taxon>
        <taxon>Kitasatosporales</taxon>
        <taxon>Streptomycetaceae</taxon>
        <taxon>Streptomyces</taxon>
    </lineage>
</organism>
<keyword evidence="4" id="KW-1185">Reference proteome</keyword>
<reference evidence="3" key="1">
    <citation type="submission" date="2024-05" db="EMBL/GenBank/DDBJ databases">
        <title>30 novel species of actinomycetes from the DSMZ collection.</title>
        <authorList>
            <person name="Nouioui I."/>
        </authorList>
    </citation>
    <scope>NUCLEOTIDE SEQUENCE</scope>
    <source>
        <strain evidence="3">DSM 41529</strain>
    </source>
</reference>
<accession>A0ABU2XUI1</accession>
<dbReference type="Proteomes" id="UP001180754">
    <property type="component" value="Unassembled WGS sequence"/>
</dbReference>
<evidence type="ECO:0000313" key="4">
    <source>
        <dbReference type="Proteomes" id="UP001180754"/>
    </source>
</evidence>
<sequence>MRRQTILERDEPVRLTATIHEAASRMRFGGRKVARAQLEHLITVSDQEAVTVRLVPFTDEHFVETTNPILYGARYGRIAAAHPSHRARTVRGVVMSASIQWRKSSFSGGDGPECVELARRADTTLIRESDAPHVVLAAFIAAVKAGDFDHLAVARGGSAG</sequence>
<proteinExistence type="predicted"/>
<evidence type="ECO:0000313" key="3">
    <source>
        <dbReference type="EMBL" id="MDT0549119.1"/>
    </source>
</evidence>
<feature type="domain" description="DUF5753" evidence="2">
    <location>
        <begin position="1"/>
        <end position="63"/>
    </location>
</feature>
<feature type="domain" description="DUF397" evidence="1">
    <location>
        <begin position="100"/>
        <end position="136"/>
    </location>
</feature>
<dbReference type="Pfam" id="PF19054">
    <property type="entry name" value="DUF5753"/>
    <property type="match status" value="1"/>
</dbReference>
<evidence type="ECO:0000259" key="2">
    <source>
        <dbReference type="Pfam" id="PF19054"/>
    </source>
</evidence>